<dbReference type="Proteomes" id="UP000035681">
    <property type="component" value="Unplaced"/>
</dbReference>
<accession>A0A0K0E4C4</accession>
<dbReference type="WBParaSite" id="SSTP_0000434300.1">
    <property type="protein sequence ID" value="SSTP_0000434300.1"/>
    <property type="gene ID" value="SSTP_0000434300"/>
</dbReference>
<sequence length="105" mass="12506">MTKQDKFECISNFEHTNNILSYNEEVQKTNNKMNIITYKNEKSPSPLYDEIKRDEFDNYKNLIKNHPLFPVLVLQYNLCDKAMYNVNNKGSISMEPMSNYHLYTL</sequence>
<keyword evidence="1" id="KW-1185">Reference proteome</keyword>
<protein>
    <submittedName>
        <fullName evidence="2">Homeobox-containing protein</fullName>
    </submittedName>
</protein>
<reference evidence="2" key="1">
    <citation type="submission" date="2015-08" db="UniProtKB">
        <authorList>
            <consortium name="WormBaseParasite"/>
        </authorList>
    </citation>
    <scope>IDENTIFICATION</scope>
</reference>
<proteinExistence type="predicted"/>
<evidence type="ECO:0000313" key="1">
    <source>
        <dbReference type="Proteomes" id="UP000035681"/>
    </source>
</evidence>
<evidence type="ECO:0000313" key="2">
    <source>
        <dbReference type="WBParaSite" id="SSTP_0000434300.1"/>
    </source>
</evidence>
<name>A0A0K0E4C4_STRER</name>
<organism evidence="2">
    <name type="scientific">Strongyloides stercoralis</name>
    <name type="common">Threadworm</name>
    <dbReference type="NCBI Taxonomy" id="6248"/>
    <lineage>
        <taxon>Eukaryota</taxon>
        <taxon>Metazoa</taxon>
        <taxon>Ecdysozoa</taxon>
        <taxon>Nematoda</taxon>
        <taxon>Chromadorea</taxon>
        <taxon>Rhabditida</taxon>
        <taxon>Tylenchina</taxon>
        <taxon>Panagrolaimomorpha</taxon>
        <taxon>Strongyloidoidea</taxon>
        <taxon>Strongyloididae</taxon>
        <taxon>Strongyloides</taxon>
    </lineage>
</organism>
<dbReference type="WBParaSite" id="TCONS_00014340.p1">
    <property type="protein sequence ID" value="TCONS_00014340.p1"/>
    <property type="gene ID" value="XLOC_009553"/>
</dbReference>
<dbReference type="AlphaFoldDB" id="A0A0K0E4C4"/>